<dbReference type="Proteomes" id="UP000218767">
    <property type="component" value="Unassembled WGS sequence"/>
</dbReference>
<dbReference type="SUPFAM" id="SSF50998">
    <property type="entry name" value="Quinoprotein alcohol dehydrogenase-like"/>
    <property type="match status" value="1"/>
</dbReference>
<accession>A0A2A4XA90</accession>
<reference evidence="3" key="1">
    <citation type="submission" date="2017-08" db="EMBL/GenBank/DDBJ databases">
        <title>A dynamic microbial community with high functional redundancy inhabits the cold, oxic subseafloor aquifer.</title>
        <authorList>
            <person name="Tully B.J."/>
            <person name="Wheat C.G."/>
            <person name="Glazer B.T."/>
            <person name="Huber J.A."/>
        </authorList>
    </citation>
    <scope>NUCLEOTIDE SEQUENCE [LARGE SCALE GENOMIC DNA]</scope>
</reference>
<name>A0A2A4XA90_9GAMM</name>
<evidence type="ECO:0000313" key="3">
    <source>
        <dbReference type="Proteomes" id="UP000218767"/>
    </source>
</evidence>
<protein>
    <submittedName>
        <fullName evidence="2">Thioredoxin</fullName>
    </submittedName>
</protein>
<dbReference type="GO" id="GO:0004062">
    <property type="term" value="F:aryl sulfotransferase activity"/>
    <property type="evidence" value="ECO:0007669"/>
    <property type="project" value="InterPro"/>
</dbReference>
<dbReference type="InterPro" id="IPR010262">
    <property type="entry name" value="Arylsulfotransferase_bact"/>
</dbReference>
<feature type="signal peptide" evidence="1">
    <location>
        <begin position="1"/>
        <end position="26"/>
    </location>
</feature>
<feature type="chain" id="PRO_5011974997" evidence="1">
    <location>
        <begin position="27"/>
        <end position="477"/>
    </location>
</feature>
<evidence type="ECO:0000256" key="1">
    <source>
        <dbReference type="SAM" id="SignalP"/>
    </source>
</evidence>
<gene>
    <name evidence="2" type="ORF">COB20_05635</name>
</gene>
<dbReference type="PANTHER" id="PTHR35340:SF5">
    <property type="entry name" value="ASST-DOMAIN-CONTAINING PROTEIN"/>
    <property type="match status" value="1"/>
</dbReference>
<dbReference type="AlphaFoldDB" id="A0A2A4XA90"/>
<evidence type="ECO:0000313" key="2">
    <source>
        <dbReference type="EMBL" id="PCI79069.1"/>
    </source>
</evidence>
<comment type="caution">
    <text evidence="2">The sequence shown here is derived from an EMBL/GenBank/DDBJ whole genome shotgun (WGS) entry which is preliminary data.</text>
</comment>
<dbReference type="InterPro" id="IPR053143">
    <property type="entry name" value="Arylsulfate_ST"/>
</dbReference>
<organism evidence="2 3">
    <name type="scientific">SAR86 cluster bacterium</name>
    <dbReference type="NCBI Taxonomy" id="2030880"/>
    <lineage>
        <taxon>Bacteria</taxon>
        <taxon>Pseudomonadati</taxon>
        <taxon>Pseudomonadota</taxon>
        <taxon>Gammaproteobacteria</taxon>
        <taxon>SAR86 cluster</taxon>
    </lineage>
</organism>
<dbReference type="Pfam" id="PF05935">
    <property type="entry name" value="Arylsulfotrans"/>
    <property type="match status" value="1"/>
</dbReference>
<proteinExistence type="predicted"/>
<keyword evidence="1" id="KW-0732">Signal</keyword>
<sequence>MNKRRLVLPMLALAVMIGFSSSVINAVVSVYPTGTTIYQPDKTWNGYTLLDAADGDGVTLIDMNGNILRRWPELAGMGPFRMYPGGYVMGGNVSRTPYQESVALIEYDWDGDEVWRFDRIDMVAAPTSNDEDEAEADESAPAVWASRQHHDWQREGNPVGYYSPELTPNATSGNTLILGHKNLTNLDVSDKRLEDDYIYEVSWDGEILWEWLASDHIDEMGFSQDARNAIYRSVGFNDARQSADWLHVNSANYLGPNKWYDAGDERFHPEHIMISSRTANIIAIIARDGSIVWRMGPDYTENESLAELGQIIGQHNPHIIPQGLPGAGNLLVFDNGGHGGYGNANPARPDGTNAMTRDSSRVLEINPLTFEVVWEYSIGPGTESFQFYSWYVSNAQRLPNGNTMINEGMNGRIFELTEEKELVWEFVSPFFSDDATPSHRVYRAYRLPYEWVPQLDAPRERAVIPPALGEFRIPAEP</sequence>
<dbReference type="EMBL" id="NVUL01000022">
    <property type="protein sequence ID" value="PCI79069.1"/>
    <property type="molecule type" value="Genomic_DNA"/>
</dbReference>
<dbReference type="PANTHER" id="PTHR35340">
    <property type="entry name" value="PQQ ENZYME REPEAT PROTEIN-RELATED"/>
    <property type="match status" value="1"/>
</dbReference>
<dbReference type="InterPro" id="IPR011047">
    <property type="entry name" value="Quinoprotein_ADH-like_sf"/>
</dbReference>